<keyword evidence="4" id="KW-0274">FAD</keyword>
<evidence type="ECO:0008006" key="11">
    <source>
        <dbReference type="Google" id="ProtNLM"/>
    </source>
</evidence>
<keyword evidence="3" id="KW-0285">Flavoprotein</keyword>
<sequence length="815" mass="87934">MESSSVLSIATPTTFTQSLYDELASLVKGPIFRPIDREFRERISTFNGKIKPLSKVLVSPLDAQDVSTIVRFCLKHNLSPSVKAGGYAIAGWSVAGDVVIDMSMMREIDIEAPITTEAGVTWTSLRDKPAGTSKGKDVAGVVQVNAGNIREKSPIAEATRPEAIRTISPKRPREDSPPPPNPQPGQVASSGQIIHPSADDVHLRSYDAASGVVGSFLRGPPLPRVEGDTPREPPKNRPRLHPPGHEADMPVLESRQVSSESATSSSGGSTTGSGSGLSTSGSSAVRSSGTASTSPLGTPGESDSGEKSRSPTNTDPFGYIPGVSATRPSMFGGVEPFNPGLTPSSASVSMFSSAASMFPSIGTWQNSGVTVGAGPVRSYGPSGSPPAVRSSFGFRNPAFSGGFPSTSGAFSLPTSHPVGGVTAADPIHSHAYVTFGAGMRQKEVDLYTAENPLEGINRMTGENEQGLVPYHIPSSAHPVGSSIMLLAGFGFLSRMYGLSIDNVVEVEMVLADGRIVVLDKDTDPDLWWAIRGAGPAFGIATRYKAMAFPIPVVYAGNLIYRFHRATAPSLIKHFRDCIKGCPRELYANVLLTTGPANQDSLIVIQLCYVGPKEKGQEYLQAISSWDGERPLLNEVNEKSYLNQQDSVAQVLRGKRGRQWFMRSSLIHSLPDEVINKTVMKFGDTPIGCTWIFELSGGAIADYEDTCLPKEQREAIWTVAALHQWDMGVDDPRCIESAEEWMEDIIRPVSLGGPFPTFLGRHERPERTMACYGKNWDRLAELKRKYDPHHLFKNNFWPLNKRGEPVEPSYNEPPSP</sequence>
<name>A0ABP1DX65_9APHY</name>
<evidence type="ECO:0000256" key="2">
    <source>
        <dbReference type="ARBA" id="ARBA00005466"/>
    </source>
</evidence>
<feature type="compositionally biased region" description="Basic and acidic residues" evidence="6">
    <location>
        <begin position="152"/>
        <end position="163"/>
    </location>
</feature>
<keyword evidence="10" id="KW-1185">Reference proteome</keyword>
<reference evidence="10" key="1">
    <citation type="submission" date="2024-04" db="EMBL/GenBank/DDBJ databases">
        <authorList>
            <person name="Shaw F."/>
            <person name="Minotto A."/>
        </authorList>
    </citation>
    <scope>NUCLEOTIDE SEQUENCE [LARGE SCALE GENOMIC DNA]</scope>
</reference>
<evidence type="ECO:0000256" key="5">
    <source>
        <dbReference type="ARBA" id="ARBA00023002"/>
    </source>
</evidence>
<evidence type="ECO:0000259" key="7">
    <source>
        <dbReference type="Pfam" id="PF01565"/>
    </source>
</evidence>
<dbReference type="InterPro" id="IPR006094">
    <property type="entry name" value="Oxid_FAD_bind_N"/>
</dbReference>
<evidence type="ECO:0000256" key="6">
    <source>
        <dbReference type="SAM" id="MobiDB-lite"/>
    </source>
</evidence>
<dbReference type="InterPro" id="IPR016164">
    <property type="entry name" value="FAD-linked_Oxase-like_C"/>
</dbReference>
<dbReference type="InterPro" id="IPR036318">
    <property type="entry name" value="FAD-bd_PCMH-like_sf"/>
</dbReference>
<dbReference type="InterPro" id="IPR012951">
    <property type="entry name" value="BBE"/>
</dbReference>
<evidence type="ECO:0000313" key="10">
    <source>
        <dbReference type="Proteomes" id="UP001497453"/>
    </source>
</evidence>
<evidence type="ECO:0000256" key="3">
    <source>
        <dbReference type="ARBA" id="ARBA00022630"/>
    </source>
</evidence>
<proteinExistence type="inferred from homology"/>
<dbReference type="InterPro" id="IPR016167">
    <property type="entry name" value="FAD-bd_PCMH_sub1"/>
</dbReference>
<evidence type="ECO:0000256" key="4">
    <source>
        <dbReference type="ARBA" id="ARBA00022827"/>
    </source>
</evidence>
<feature type="region of interest" description="Disordered" evidence="6">
    <location>
        <begin position="152"/>
        <end position="191"/>
    </location>
</feature>
<dbReference type="Pfam" id="PF08031">
    <property type="entry name" value="BBE"/>
    <property type="match status" value="1"/>
</dbReference>
<dbReference type="Gene3D" id="3.30.43.10">
    <property type="entry name" value="Uridine Diphospho-n-acetylenolpyruvylglucosamine Reductase, domain 2"/>
    <property type="match status" value="1"/>
</dbReference>
<dbReference type="PANTHER" id="PTHR42973">
    <property type="entry name" value="BINDING OXIDOREDUCTASE, PUTATIVE (AFU_ORTHOLOGUE AFUA_1G17690)-RELATED"/>
    <property type="match status" value="1"/>
</dbReference>
<feature type="compositionally biased region" description="Low complexity" evidence="6">
    <location>
        <begin position="258"/>
        <end position="268"/>
    </location>
</feature>
<organism evidence="9 10">
    <name type="scientific">Somion occarium</name>
    <dbReference type="NCBI Taxonomy" id="3059160"/>
    <lineage>
        <taxon>Eukaryota</taxon>
        <taxon>Fungi</taxon>
        <taxon>Dikarya</taxon>
        <taxon>Basidiomycota</taxon>
        <taxon>Agaricomycotina</taxon>
        <taxon>Agaricomycetes</taxon>
        <taxon>Polyporales</taxon>
        <taxon>Cerrenaceae</taxon>
        <taxon>Somion</taxon>
    </lineage>
</organism>
<dbReference type="Proteomes" id="UP001497453">
    <property type="component" value="Chromosome 6"/>
</dbReference>
<dbReference type="SUPFAM" id="SSF55103">
    <property type="entry name" value="FAD-linked oxidases, C-terminal domain"/>
    <property type="match status" value="1"/>
</dbReference>
<dbReference type="InterPro" id="IPR050416">
    <property type="entry name" value="FAD-linked_Oxidoreductase"/>
</dbReference>
<dbReference type="EMBL" id="OZ037949">
    <property type="protein sequence ID" value="CAL1711628.1"/>
    <property type="molecule type" value="Genomic_DNA"/>
</dbReference>
<dbReference type="InterPro" id="IPR016169">
    <property type="entry name" value="FAD-bd_PCMH_sub2"/>
</dbReference>
<comment type="cofactor">
    <cofactor evidence="1">
        <name>FAD</name>
        <dbReference type="ChEBI" id="CHEBI:57692"/>
    </cofactor>
</comment>
<feature type="domain" description="Berberine/berberine-like" evidence="8">
    <location>
        <begin position="765"/>
        <end position="794"/>
    </location>
</feature>
<evidence type="ECO:0000259" key="8">
    <source>
        <dbReference type="Pfam" id="PF08031"/>
    </source>
</evidence>
<protein>
    <recommendedName>
        <fullName evidence="11">FAD-binding PCMH-type domain-containing protein</fullName>
    </recommendedName>
</protein>
<dbReference type="Gene3D" id="3.40.462.20">
    <property type="match status" value="1"/>
</dbReference>
<keyword evidence="5" id="KW-0560">Oxidoreductase</keyword>
<evidence type="ECO:0000313" key="9">
    <source>
        <dbReference type="EMBL" id="CAL1711628.1"/>
    </source>
</evidence>
<evidence type="ECO:0000256" key="1">
    <source>
        <dbReference type="ARBA" id="ARBA00001974"/>
    </source>
</evidence>
<feature type="domain" description="FAD linked oxidase N-terminal" evidence="7">
    <location>
        <begin position="55"/>
        <end position="126"/>
    </location>
</feature>
<dbReference type="PANTHER" id="PTHR42973:SF39">
    <property type="entry name" value="FAD-BINDING PCMH-TYPE DOMAIN-CONTAINING PROTEIN"/>
    <property type="match status" value="1"/>
</dbReference>
<feature type="compositionally biased region" description="Low complexity" evidence="6">
    <location>
        <begin position="276"/>
        <end position="294"/>
    </location>
</feature>
<gene>
    <name evidence="9" type="ORF">GFSPODELE1_LOCUS8430</name>
</gene>
<feature type="region of interest" description="Disordered" evidence="6">
    <location>
        <begin position="213"/>
        <end position="324"/>
    </location>
</feature>
<dbReference type="SUPFAM" id="SSF56176">
    <property type="entry name" value="FAD-binding/transporter-associated domain-like"/>
    <property type="match status" value="2"/>
</dbReference>
<comment type="similarity">
    <text evidence="2">Belongs to the oxygen-dependent FAD-linked oxidoreductase family.</text>
</comment>
<dbReference type="Gene3D" id="3.30.465.10">
    <property type="match status" value="1"/>
</dbReference>
<feature type="compositionally biased region" description="Basic and acidic residues" evidence="6">
    <location>
        <begin position="225"/>
        <end position="235"/>
    </location>
</feature>
<dbReference type="Pfam" id="PF01565">
    <property type="entry name" value="FAD_binding_4"/>
    <property type="match status" value="1"/>
</dbReference>
<accession>A0ABP1DX65</accession>